<evidence type="ECO:0000313" key="5">
    <source>
        <dbReference type="Proteomes" id="UP000580654"/>
    </source>
</evidence>
<accession>A0A840Y2K3</accession>
<dbReference type="RefSeq" id="WP_184518388.1">
    <property type="nucleotide sequence ID" value="NZ_JACIJD010000010.1"/>
</dbReference>
<sequence length="424" mass="48011">MRGWVRTVFVIGDQAVAEGVPAALLGTPFIIDETGEPNQWTNEYLLARRNGDWSPVAPIQGKYIILEGGSADRASVGFLLNRAYQLDVFRRWCAEENLAFSDVTGADLDKFGDYLESGPNPANGWRQGGDGLQLKSINQYLISAIDLLKFGVRRGFRKDLRLKMRKVRNPRGARGKTTLQPSVLRRVHPNEITAWYTEEQIGTFIETLETASMRLAARIYHGMGLRLREALDLKTTDFPALADFRRDPARRRIRVVGKGDKERWVEIDEKLLRTVHRYCEFDRRLLERKLNQKHDVLLLGIGEDGRASPLKPRLVQKAFVKARQKVGFAALSPHLLRHHYAAHFLLRAWKVGSKAAEGGFVSYERNVGQALLSADLMRLKQNLGHADLRTTFEYLNALSFLLGSDIPEAYETELDASEWGDRAA</sequence>
<dbReference type="PROSITE" id="PS51898">
    <property type="entry name" value="TYR_RECOMBINASE"/>
    <property type="match status" value="1"/>
</dbReference>
<dbReference type="Gene3D" id="1.10.443.10">
    <property type="entry name" value="Intergrase catalytic core"/>
    <property type="match status" value="1"/>
</dbReference>
<evidence type="ECO:0000313" key="4">
    <source>
        <dbReference type="EMBL" id="MBB5694376.1"/>
    </source>
</evidence>
<protein>
    <submittedName>
        <fullName evidence="4">Site-specific recombinase XerD</fullName>
    </submittedName>
</protein>
<dbReference type="InterPro" id="IPR050090">
    <property type="entry name" value="Tyrosine_recombinase_XerCD"/>
</dbReference>
<name>A0A840Y2K3_9PROT</name>
<keyword evidence="5" id="KW-1185">Reference proteome</keyword>
<dbReference type="GO" id="GO:0015074">
    <property type="term" value="P:DNA integration"/>
    <property type="evidence" value="ECO:0007669"/>
    <property type="project" value="UniProtKB-KW"/>
</dbReference>
<comment type="caution">
    <text evidence="4">The sequence shown here is derived from an EMBL/GenBank/DDBJ whole genome shotgun (WGS) entry which is preliminary data.</text>
</comment>
<keyword evidence="1" id="KW-0229">DNA integration</keyword>
<dbReference type="PANTHER" id="PTHR30349:SF64">
    <property type="entry name" value="PROPHAGE INTEGRASE INTD-RELATED"/>
    <property type="match status" value="1"/>
</dbReference>
<dbReference type="EMBL" id="JACIJD010000010">
    <property type="protein sequence ID" value="MBB5694376.1"/>
    <property type="molecule type" value="Genomic_DNA"/>
</dbReference>
<evidence type="ECO:0000256" key="2">
    <source>
        <dbReference type="ARBA" id="ARBA00023172"/>
    </source>
</evidence>
<gene>
    <name evidence="4" type="ORF">FHS87_002422</name>
</gene>
<proteinExistence type="predicted"/>
<dbReference type="GO" id="GO:0003677">
    <property type="term" value="F:DNA binding"/>
    <property type="evidence" value="ECO:0007669"/>
    <property type="project" value="InterPro"/>
</dbReference>
<keyword evidence="2" id="KW-0233">DNA recombination</keyword>
<reference evidence="4 5" key="1">
    <citation type="submission" date="2020-08" db="EMBL/GenBank/DDBJ databases">
        <title>Genomic Encyclopedia of Type Strains, Phase IV (KMG-IV): sequencing the most valuable type-strain genomes for metagenomic binning, comparative biology and taxonomic classification.</title>
        <authorList>
            <person name="Goeker M."/>
        </authorList>
    </citation>
    <scope>NUCLEOTIDE SEQUENCE [LARGE SCALE GENOMIC DNA]</scope>
    <source>
        <strain evidence="4 5">DSM 25622</strain>
    </source>
</reference>
<dbReference type="AlphaFoldDB" id="A0A840Y2K3"/>
<dbReference type="SUPFAM" id="SSF56349">
    <property type="entry name" value="DNA breaking-rejoining enzymes"/>
    <property type="match status" value="1"/>
</dbReference>
<feature type="domain" description="Tyr recombinase" evidence="3">
    <location>
        <begin position="191"/>
        <end position="411"/>
    </location>
</feature>
<dbReference type="Proteomes" id="UP000580654">
    <property type="component" value="Unassembled WGS sequence"/>
</dbReference>
<dbReference type="Pfam" id="PF00589">
    <property type="entry name" value="Phage_integrase"/>
    <property type="match status" value="1"/>
</dbReference>
<evidence type="ECO:0000259" key="3">
    <source>
        <dbReference type="PROSITE" id="PS51898"/>
    </source>
</evidence>
<dbReference type="InterPro" id="IPR002104">
    <property type="entry name" value="Integrase_catalytic"/>
</dbReference>
<dbReference type="InterPro" id="IPR013762">
    <property type="entry name" value="Integrase-like_cat_sf"/>
</dbReference>
<evidence type="ECO:0000256" key="1">
    <source>
        <dbReference type="ARBA" id="ARBA00022908"/>
    </source>
</evidence>
<organism evidence="4 5">
    <name type="scientific">Muricoccus pecuniae</name>
    <dbReference type="NCBI Taxonomy" id="693023"/>
    <lineage>
        <taxon>Bacteria</taxon>
        <taxon>Pseudomonadati</taxon>
        <taxon>Pseudomonadota</taxon>
        <taxon>Alphaproteobacteria</taxon>
        <taxon>Acetobacterales</taxon>
        <taxon>Roseomonadaceae</taxon>
        <taxon>Muricoccus</taxon>
    </lineage>
</organism>
<dbReference type="GO" id="GO:0006310">
    <property type="term" value="P:DNA recombination"/>
    <property type="evidence" value="ECO:0007669"/>
    <property type="project" value="UniProtKB-KW"/>
</dbReference>
<dbReference type="PANTHER" id="PTHR30349">
    <property type="entry name" value="PHAGE INTEGRASE-RELATED"/>
    <property type="match status" value="1"/>
</dbReference>
<dbReference type="InterPro" id="IPR011010">
    <property type="entry name" value="DNA_brk_join_enz"/>
</dbReference>